<evidence type="ECO:0008006" key="4">
    <source>
        <dbReference type="Google" id="ProtNLM"/>
    </source>
</evidence>
<dbReference type="RefSeq" id="WP_208150798.1">
    <property type="nucleotide sequence ID" value="NZ_JAGETV010000029.1"/>
</dbReference>
<reference evidence="2 3" key="1">
    <citation type="submission" date="2021-03" db="EMBL/GenBank/DDBJ databases">
        <title>Thiomicrorhabdus sp.nov.,novel sulfur-oxidizing bacteria isolated from coastal sediment.</title>
        <authorList>
            <person name="Liu X."/>
        </authorList>
    </citation>
    <scope>NUCLEOTIDE SEQUENCE [LARGE SCALE GENOMIC DNA]</scope>
    <source>
        <strain evidence="2 3">6S2-11</strain>
    </source>
</reference>
<proteinExistence type="predicted"/>
<evidence type="ECO:0000313" key="2">
    <source>
        <dbReference type="EMBL" id="MBO1928183.1"/>
    </source>
</evidence>
<protein>
    <recommendedName>
        <fullName evidence="4">DUF4381 domain-containing protein</fullName>
    </recommendedName>
</protein>
<accession>A0ABS3Q757</accession>
<sequence length="168" mass="19738">MAELIDIVPPIEPQSIAGALEFSWLLILMVLVILFVAWRWFRKSRAWQVWQALSVWQKQEPTASLWQLVGILQDWLSVIASLPQAKQEMSKQQLKLIGHFASQRDKLSQEQQKQLADSIKMIRQTYWRLVFAVYWQGVKQPLSVSYQFIKQRLASLKRQQSAESKNER</sequence>
<evidence type="ECO:0000256" key="1">
    <source>
        <dbReference type="SAM" id="Phobius"/>
    </source>
</evidence>
<keyword evidence="1" id="KW-0472">Membrane</keyword>
<dbReference type="EMBL" id="JAGETV010000029">
    <property type="protein sequence ID" value="MBO1928183.1"/>
    <property type="molecule type" value="Genomic_DNA"/>
</dbReference>
<keyword evidence="3" id="KW-1185">Reference proteome</keyword>
<name>A0ABS3Q757_9GAMM</name>
<comment type="caution">
    <text evidence="2">The sequence shown here is derived from an EMBL/GenBank/DDBJ whole genome shotgun (WGS) entry which is preliminary data.</text>
</comment>
<dbReference type="Proteomes" id="UP000664835">
    <property type="component" value="Unassembled WGS sequence"/>
</dbReference>
<evidence type="ECO:0000313" key="3">
    <source>
        <dbReference type="Proteomes" id="UP000664835"/>
    </source>
</evidence>
<keyword evidence="1" id="KW-0812">Transmembrane</keyword>
<feature type="transmembrane region" description="Helical" evidence="1">
    <location>
        <begin position="22"/>
        <end position="41"/>
    </location>
</feature>
<keyword evidence="1" id="KW-1133">Transmembrane helix</keyword>
<organism evidence="2 3">
    <name type="scientific">Thiomicrorhabdus marina</name>
    <dbReference type="NCBI Taxonomy" id="2818442"/>
    <lineage>
        <taxon>Bacteria</taxon>
        <taxon>Pseudomonadati</taxon>
        <taxon>Pseudomonadota</taxon>
        <taxon>Gammaproteobacteria</taxon>
        <taxon>Thiotrichales</taxon>
        <taxon>Piscirickettsiaceae</taxon>
        <taxon>Thiomicrorhabdus</taxon>
    </lineage>
</organism>
<gene>
    <name evidence="2" type="ORF">J3998_11410</name>
</gene>